<sequence>PCFLLVLFGQLLVLAWPANEMSMESLGVSIAIYDFPWYQKNIAIQNMARVVLLRAQTPLRLTIGLFNPLTTDTVIKVLNGAYSYVTIMTNNKEEA</sequence>
<dbReference type="GO" id="GO:0004984">
    <property type="term" value="F:olfactory receptor activity"/>
    <property type="evidence" value="ECO:0007669"/>
    <property type="project" value="InterPro"/>
</dbReference>
<evidence type="ECO:0000256" key="10">
    <source>
        <dbReference type="SAM" id="SignalP"/>
    </source>
</evidence>
<keyword evidence="9" id="KW-0807">Transducer</keyword>
<evidence type="ECO:0000256" key="4">
    <source>
        <dbReference type="ARBA" id="ARBA00022692"/>
    </source>
</evidence>
<protein>
    <submittedName>
        <fullName evidence="11">Odorant receptor onOr8</fullName>
    </submittedName>
</protein>
<keyword evidence="4" id="KW-0812">Transmembrane</keyword>
<evidence type="ECO:0000256" key="9">
    <source>
        <dbReference type="ARBA" id="ARBA00023224"/>
    </source>
</evidence>
<proteinExistence type="evidence at transcript level"/>
<dbReference type="Pfam" id="PF02949">
    <property type="entry name" value="7tm_6"/>
    <property type="match status" value="1"/>
</dbReference>
<comment type="subcellular location">
    <subcellularLocation>
        <location evidence="1">Cell membrane</location>
        <topology evidence="1">Multi-pass membrane protein</topology>
    </subcellularLocation>
</comment>
<name>R9PUL4_DENPD</name>
<keyword evidence="8 11" id="KW-0675">Receptor</keyword>
<reference evidence="11" key="1">
    <citation type="journal article" date="2013" name="BMC Genomics">
        <title>Antennal transcriptome analysis of the chemosensory gene families in the tree killing bark beetles, Ips typographus and Dendroctonus ponderosae (Coleoptera: Curculionidae: Scolytinae).</title>
        <authorList>
            <person name="Andersson M.N."/>
            <person name="Grosse-Wilde E."/>
            <person name="Keeling C.I."/>
            <person name="Bengtsson J.M."/>
            <person name="Yuen M.M."/>
            <person name="Li M."/>
            <person name="Hillbur Y."/>
            <person name="Bohlmann J."/>
            <person name="Hansson B.S."/>
            <person name="Schlyter F."/>
        </authorList>
    </citation>
    <scope>NUCLEOTIDE SEQUENCE</scope>
</reference>
<keyword evidence="3" id="KW-0716">Sensory transduction</keyword>
<dbReference type="GO" id="GO:0005886">
    <property type="term" value="C:plasma membrane"/>
    <property type="evidence" value="ECO:0007669"/>
    <property type="project" value="UniProtKB-SubCell"/>
</dbReference>
<organism evidence="11">
    <name type="scientific">Dendroctonus ponderosae</name>
    <name type="common">Mountain pine beetle</name>
    <dbReference type="NCBI Taxonomy" id="77166"/>
    <lineage>
        <taxon>Eukaryota</taxon>
        <taxon>Metazoa</taxon>
        <taxon>Ecdysozoa</taxon>
        <taxon>Arthropoda</taxon>
        <taxon>Hexapoda</taxon>
        <taxon>Insecta</taxon>
        <taxon>Pterygota</taxon>
        <taxon>Neoptera</taxon>
        <taxon>Endopterygota</taxon>
        <taxon>Coleoptera</taxon>
        <taxon>Polyphaga</taxon>
        <taxon>Cucujiformia</taxon>
        <taxon>Curculionidae</taxon>
        <taxon>Scolytinae</taxon>
        <taxon>Dendroctonus</taxon>
    </lineage>
</organism>
<keyword evidence="7" id="KW-0472">Membrane</keyword>
<dbReference type="GO" id="GO:0007165">
    <property type="term" value="P:signal transduction"/>
    <property type="evidence" value="ECO:0007669"/>
    <property type="project" value="UniProtKB-KW"/>
</dbReference>
<keyword evidence="2" id="KW-1003">Cell membrane</keyword>
<keyword evidence="10" id="KW-0732">Signal</keyword>
<keyword evidence="5" id="KW-0552">Olfaction</keyword>
<evidence type="ECO:0000256" key="7">
    <source>
        <dbReference type="ARBA" id="ARBA00023136"/>
    </source>
</evidence>
<dbReference type="EMBL" id="GABX01000004">
    <property type="protein sequence ID" value="JAA74515.1"/>
    <property type="molecule type" value="mRNA"/>
</dbReference>
<dbReference type="GO" id="GO:0005549">
    <property type="term" value="F:odorant binding"/>
    <property type="evidence" value="ECO:0007669"/>
    <property type="project" value="InterPro"/>
</dbReference>
<dbReference type="PANTHER" id="PTHR21137:SF35">
    <property type="entry name" value="ODORANT RECEPTOR 19A-RELATED"/>
    <property type="match status" value="1"/>
</dbReference>
<dbReference type="OrthoDB" id="7677057at2759"/>
<evidence type="ECO:0000256" key="5">
    <source>
        <dbReference type="ARBA" id="ARBA00022725"/>
    </source>
</evidence>
<feature type="non-terminal residue" evidence="11">
    <location>
        <position position="1"/>
    </location>
</feature>
<feature type="chain" id="PRO_5004479018" evidence="10">
    <location>
        <begin position="18"/>
        <end position="95"/>
    </location>
</feature>
<evidence type="ECO:0000256" key="6">
    <source>
        <dbReference type="ARBA" id="ARBA00022989"/>
    </source>
</evidence>
<evidence type="ECO:0000256" key="8">
    <source>
        <dbReference type="ARBA" id="ARBA00023170"/>
    </source>
</evidence>
<evidence type="ECO:0000256" key="3">
    <source>
        <dbReference type="ARBA" id="ARBA00022606"/>
    </source>
</evidence>
<evidence type="ECO:0000256" key="1">
    <source>
        <dbReference type="ARBA" id="ARBA00004651"/>
    </source>
</evidence>
<evidence type="ECO:0000256" key="2">
    <source>
        <dbReference type="ARBA" id="ARBA00022475"/>
    </source>
</evidence>
<dbReference type="AlphaFoldDB" id="R9PUL4"/>
<evidence type="ECO:0000313" key="11">
    <source>
        <dbReference type="EMBL" id="JAA74515.1"/>
    </source>
</evidence>
<dbReference type="PANTHER" id="PTHR21137">
    <property type="entry name" value="ODORANT RECEPTOR"/>
    <property type="match status" value="1"/>
</dbReference>
<keyword evidence="6" id="KW-1133">Transmembrane helix</keyword>
<dbReference type="InterPro" id="IPR004117">
    <property type="entry name" value="7tm6_olfct_rcpt"/>
</dbReference>
<accession>R9PUL4</accession>
<feature type="signal peptide" evidence="10">
    <location>
        <begin position="1"/>
        <end position="17"/>
    </location>
</feature>